<dbReference type="InterPro" id="IPR025272">
    <property type="entry name" value="SocA_Panacea"/>
</dbReference>
<feature type="domain" description="Antitoxin SocA-like Panacea" evidence="1">
    <location>
        <begin position="44"/>
        <end position="148"/>
    </location>
</feature>
<dbReference type="Pfam" id="PF13274">
    <property type="entry name" value="SocA_Panacea"/>
    <property type="match status" value="1"/>
</dbReference>
<proteinExistence type="predicted"/>
<organism evidence="2 3">
    <name type="scientific">Pseudahrensia aquimaris</name>
    <dbReference type="NCBI Taxonomy" id="744461"/>
    <lineage>
        <taxon>Bacteria</taxon>
        <taxon>Pseudomonadati</taxon>
        <taxon>Pseudomonadota</taxon>
        <taxon>Alphaproteobacteria</taxon>
        <taxon>Hyphomicrobiales</taxon>
        <taxon>Ahrensiaceae</taxon>
        <taxon>Pseudahrensia</taxon>
    </lineage>
</organism>
<comment type="caution">
    <text evidence="2">The sequence shown here is derived from an EMBL/GenBank/DDBJ whole genome shotgun (WGS) entry which is preliminary data.</text>
</comment>
<reference evidence="3" key="1">
    <citation type="journal article" date="2019" name="Int. J. Syst. Evol. Microbiol.">
        <title>The Global Catalogue of Microorganisms (GCM) 10K type strain sequencing project: providing services to taxonomists for standard genome sequencing and annotation.</title>
        <authorList>
            <consortium name="The Broad Institute Genomics Platform"/>
            <consortium name="The Broad Institute Genome Sequencing Center for Infectious Disease"/>
            <person name="Wu L."/>
            <person name="Ma J."/>
        </authorList>
    </citation>
    <scope>NUCLEOTIDE SEQUENCE [LARGE SCALE GENOMIC DNA]</scope>
    <source>
        <strain evidence="3">CCUG 60023</strain>
    </source>
</reference>
<evidence type="ECO:0000313" key="2">
    <source>
        <dbReference type="EMBL" id="MFD0916521.1"/>
    </source>
</evidence>
<dbReference type="RefSeq" id="WP_377212383.1">
    <property type="nucleotide sequence ID" value="NZ_JBHTJV010000009.1"/>
</dbReference>
<evidence type="ECO:0000259" key="1">
    <source>
        <dbReference type="Pfam" id="PF13274"/>
    </source>
</evidence>
<evidence type="ECO:0000313" key="3">
    <source>
        <dbReference type="Proteomes" id="UP001597101"/>
    </source>
</evidence>
<dbReference type="EMBL" id="JBHTJV010000009">
    <property type="protein sequence ID" value="MFD0916521.1"/>
    <property type="molecule type" value="Genomic_DNA"/>
</dbReference>
<gene>
    <name evidence="2" type="ORF">ACFQ14_08890</name>
</gene>
<sequence length="183" mass="21074">MTRARWEDACAQFNGDMTATPQQIANYFLDRADQEGITITQMKLVKLVYIAYGWYIALTGKKLFDEKIIALDHGPVISSLLNEFRRFGREPITERATQEDLFTEEVIEPRISLEDSELQFILSKVWGGYKRFSASALRNKTHETDSPWAEVYSPKKRGAALNDETIASHYKERISRYLDAAQE</sequence>
<accession>A0ABW3FDF5</accession>
<protein>
    <submittedName>
        <fullName evidence="2">Panacea domain-containing protein</fullName>
    </submittedName>
</protein>
<keyword evidence="3" id="KW-1185">Reference proteome</keyword>
<dbReference type="Proteomes" id="UP001597101">
    <property type="component" value="Unassembled WGS sequence"/>
</dbReference>
<name>A0ABW3FDF5_9HYPH</name>